<accession>X1QSF1</accession>
<organism evidence="1">
    <name type="scientific">marine sediment metagenome</name>
    <dbReference type="NCBI Taxonomy" id="412755"/>
    <lineage>
        <taxon>unclassified sequences</taxon>
        <taxon>metagenomes</taxon>
        <taxon>ecological metagenomes</taxon>
    </lineage>
</organism>
<evidence type="ECO:0000313" key="1">
    <source>
        <dbReference type="EMBL" id="GAI71457.1"/>
    </source>
</evidence>
<reference evidence="1" key="1">
    <citation type="journal article" date="2014" name="Front. Microbiol.">
        <title>High frequency of phylogenetically diverse reductive dehalogenase-homologous genes in deep subseafloor sedimentary metagenomes.</title>
        <authorList>
            <person name="Kawai M."/>
            <person name="Futagami T."/>
            <person name="Toyoda A."/>
            <person name="Takaki Y."/>
            <person name="Nishi S."/>
            <person name="Hori S."/>
            <person name="Arai W."/>
            <person name="Tsubouchi T."/>
            <person name="Morono Y."/>
            <person name="Uchiyama I."/>
            <person name="Ito T."/>
            <person name="Fujiyama A."/>
            <person name="Inagaki F."/>
            <person name="Takami H."/>
        </authorList>
    </citation>
    <scope>NUCLEOTIDE SEQUENCE</scope>
    <source>
        <strain evidence="1">Expedition CK06-06</strain>
    </source>
</reference>
<sequence>INVFPNEIENRDDIDVNRRGNPENLLSVHCKKPRLQNSWIGL</sequence>
<dbReference type="AlphaFoldDB" id="X1QSF1"/>
<dbReference type="EMBL" id="BARV01044419">
    <property type="protein sequence ID" value="GAI71457.1"/>
    <property type="molecule type" value="Genomic_DNA"/>
</dbReference>
<comment type="caution">
    <text evidence="1">The sequence shown here is derived from an EMBL/GenBank/DDBJ whole genome shotgun (WGS) entry which is preliminary data.</text>
</comment>
<gene>
    <name evidence="1" type="ORF">S06H3_65751</name>
</gene>
<proteinExistence type="predicted"/>
<protein>
    <submittedName>
        <fullName evidence="1">Uncharacterized protein</fullName>
    </submittedName>
</protein>
<name>X1QSF1_9ZZZZ</name>
<feature type="non-terminal residue" evidence="1">
    <location>
        <position position="1"/>
    </location>
</feature>